<keyword evidence="4" id="KW-1185">Reference proteome</keyword>
<dbReference type="PANTHER" id="PTHR34209">
    <property type="entry name" value="RHODANESE/CELL CYCLE CONTROL PHOSPHATASE SUPERFAMILY PROTEIN"/>
    <property type="match status" value="1"/>
</dbReference>
<dbReference type="InterPro" id="IPR036873">
    <property type="entry name" value="Rhodanese-like_dom_sf"/>
</dbReference>
<dbReference type="AlphaFoldDB" id="A0A7I8LCI2"/>
<evidence type="ECO:0000313" key="4">
    <source>
        <dbReference type="Proteomes" id="UP000663760"/>
    </source>
</evidence>
<gene>
    <name evidence="3" type="ORF">SI8410_14018405</name>
</gene>
<dbReference type="OrthoDB" id="2015023at2759"/>
<dbReference type="CDD" id="cd00158">
    <property type="entry name" value="RHOD"/>
    <property type="match status" value="1"/>
</dbReference>
<evidence type="ECO:0000313" key="3">
    <source>
        <dbReference type="EMBL" id="CAA7407727.1"/>
    </source>
</evidence>
<dbReference type="EMBL" id="LR746277">
    <property type="protein sequence ID" value="CAA7407727.1"/>
    <property type="molecule type" value="Genomic_DNA"/>
</dbReference>
<dbReference type="InterPro" id="IPR001763">
    <property type="entry name" value="Rhodanese-like_dom"/>
</dbReference>
<organism evidence="3 4">
    <name type="scientific">Spirodela intermedia</name>
    <name type="common">Intermediate duckweed</name>
    <dbReference type="NCBI Taxonomy" id="51605"/>
    <lineage>
        <taxon>Eukaryota</taxon>
        <taxon>Viridiplantae</taxon>
        <taxon>Streptophyta</taxon>
        <taxon>Embryophyta</taxon>
        <taxon>Tracheophyta</taxon>
        <taxon>Spermatophyta</taxon>
        <taxon>Magnoliopsida</taxon>
        <taxon>Liliopsida</taxon>
        <taxon>Araceae</taxon>
        <taxon>Lemnoideae</taxon>
        <taxon>Spirodela</taxon>
    </lineage>
</organism>
<dbReference type="InterPro" id="IPR044690">
    <property type="entry name" value="CAS_plant"/>
</dbReference>
<dbReference type="SUPFAM" id="SSF52821">
    <property type="entry name" value="Rhodanese/Cell cycle control phosphatase"/>
    <property type="match status" value="1"/>
</dbReference>
<name>A0A7I8LCI2_SPIIN</name>
<sequence>MMVMMAARVATVTRIPTPSSSSSSASSKVDVSPRTPRRLKAPTLPQPSAMVSATSVSLLALFSAPSSSFNEAKAFTFAREEILSSLTQVENALDKVEAATLKASEFIETIIKFVNDTLKPAGEVVLPAVTKAGEDAINVATPVVFSASDLAKEALLGAGIDPAPIISTFETVSEAAKQFASVVEAAKPIASSAVDTISSTDPAVLGASSGGLALAYLLSPPVLSAVSSNFRGYKGDLSPAQTLDLVSSQQYLLIDIRSEDDKAKAGVPRLPSSAKNQLISIPLEQLPSKTRNIVRDAKKAEADIAALKISYLKGINKGSNIVIMDSYSDSAKIVAKTLTSLGFGNCWVMSDGFSGGKGWLQSRLGSDSYDTSVVEVLSPSRIISAARSFGTTGSTQSSGNLLPGSVDS</sequence>
<reference evidence="3" key="1">
    <citation type="submission" date="2020-02" db="EMBL/GenBank/DDBJ databases">
        <authorList>
            <person name="Scholz U."/>
            <person name="Mascher M."/>
            <person name="Fiebig A."/>
        </authorList>
    </citation>
    <scope>NUCLEOTIDE SEQUENCE</scope>
</reference>
<accession>A0A7I8LCI2</accession>
<dbReference type="PROSITE" id="PS50206">
    <property type="entry name" value="RHODANESE_3"/>
    <property type="match status" value="1"/>
</dbReference>
<dbReference type="GO" id="GO:0071277">
    <property type="term" value="P:cellular response to calcium ion"/>
    <property type="evidence" value="ECO:0007669"/>
    <property type="project" value="InterPro"/>
</dbReference>
<feature type="domain" description="Rhodanese" evidence="2">
    <location>
        <begin position="247"/>
        <end position="368"/>
    </location>
</feature>
<dbReference type="PANTHER" id="PTHR34209:SF1">
    <property type="entry name" value="CALCIUM SENSING RECEPTOR, CHLOROPLASTIC"/>
    <property type="match status" value="1"/>
</dbReference>
<feature type="compositionally biased region" description="Low complexity" evidence="1">
    <location>
        <begin position="14"/>
        <end position="27"/>
    </location>
</feature>
<feature type="region of interest" description="Disordered" evidence="1">
    <location>
        <begin position="14"/>
        <end position="45"/>
    </location>
</feature>
<proteinExistence type="predicted"/>
<protein>
    <recommendedName>
        <fullName evidence="2">Rhodanese domain-containing protein</fullName>
    </recommendedName>
</protein>
<dbReference type="Gene3D" id="3.40.250.10">
    <property type="entry name" value="Rhodanese-like domain"/>
    <property type="match status" value="1"/>
</dbReference>
<dbReference type="Proteomes" id="UP000663760">
    <property type="component" value="Chromosome 14"/>
</dbReference>
<dbReference type="GO" id="GO:0090333">
    <property type="term" value="P:regulation of stomatal closure"/>
    <property type="evidence" value="ECO:0007669"/>
    <property type="project" value="InterPro"/>
</dbReference>
<evidence type="ECO:0000259" key="2">
    <source>
        <dbReference type="PROSITE" id="PS50206"/>
    </source>
</evidence>
<dbReference type="GO" id="GO:0009704">
    <property type="term" value="P:de-etiolation"/>
    <property type="evidence" value="ECO:0007669"/>
    <property type="project" value="InterPro"/>
</dbReference>
<evidence type="ECO:0000256" key="1">
    <source>
        <dbReference type="SAM" id="MobiDB-lite"/>
    </source>
</evidence>